<feature type="compositionally biased region" description="Gly residues" evidence="11">
    <location>
        <begin position="729"/>
        <end position="740"/>
    </location>
</feature>
<comment type="caution">
    <text evidence="10">Lacks conserved residue(s) required for the propagation of feature annotation.</text>
</comment>
<keyword evidence="8" id="KW-0325">Glycoprotein</keyword>
<feature type="region of interest" description="Disordered" evidence="11">
    <location>
        <begin position="1680"/>
        <end position="1765"/>
    </location>
</feature>
<evidence type="ECO:0000259" key="13">
    <source>
        <dbReference type="PROSITE" id="PS50095"/>
    </source>
</evidence>
<feature type="transmembrane region" description="Helical" evidence="12">
    <location>
        <begin position="1281"/>
        <end position="1304"/>
    </location>
</feature>
<accession>A0ABD0LML6</accession>
<dbReference type="InterPro" id="IPR046791">
    <property type="entry name" value="Polycystin_dom"/>
</dbReference>
<evidence type="ECO:0000256" key="8">
    <source>
        <dbReference type="ARBA" id="ARBA00023180"/>
    </source>
</evidence>
<keyword evidence="6 12" id="KW-0472">Membrane</keyword>
<gene>
    <name evidence="15" type="ORF">BaRGS_00008066</name>
</gene>
<dbReference type="Pfam" id="PF01825">
    <property type="entry name" value="GPS"/>
    <property type="match status" value="1"/>
</dbReference>
<feature type="compositionally biased region" description="Basic and acidic residues" evidence="11">
    <location>
        <begin position="1722"/>
        <end position="1732"/>
    </location>
</feature>
<keyword evidence="3 12" id="KW-0812">Transmembrane</keyword>
<sequence>MECLGSGLTVPLTSPQFSFVERQIGIGLPRSPTQALCSVDGRVLVRSIQLLESIRKRAAEVYMGQTSFSSEIVSLAVQVVSNLIKASIHGPLLRTSSEDAEAARQRQTQRAVNVVNDLLTLSLYDHTLGESPVRHSADFISLAASHYHSHYQTSINISSTTFTPPLNMAPVLEASARVLTSSRKDERDCFQARVTAFQENPYAYREDQFGEIQSEVVSLDMFTCGGEHRLAVKDLEPDNNVQITIPLTTSVETGWEYQMERSRMNIHHFNMTPSQEDLYLTLLVNMSAIPAGQRPFPVTAVISKVSKVSGVSATHPVNTAVTTVSVNAGAGSYYLGLIETSLNSGRRRKTEVSVRNYTLSAWFGSCLFWSDTAKSWSNKGCQVANTATTEATHCRCSHLTAFGSHVELVPNDLSFTDVENFFSPHENPVMMILIGVVMLVYILLLMLARRADTHDMRKGGMVCLADNNVSDTQMYEVVIDTGLRQSTPTSAKISIILHGEYGMSETRELISDDDRPMFERSSRDRFLLTLPDSLGRILKVQMWHNNAGGSPRWFLGQVLVRDLNTGKANYFLCEKWFAVDEGDGRVEREVVAVDNISFAQVLLTKGREYLADFHLWTSVFTCPPHTRFTRAQRLTCCLTVLLLYMALNAMWFQRQPEQRRGEFGLLDLSWRSMAVGAICCAIVFPLNLFLTFLFRRSRVSHSPCDHKVDTSSRLVMTSNLPATHTSSGEGMGGGGTGSGGVDAADTLTTYSLLDQSILNWQSIQDWAQRQWVKRQQSTRSSANSVKNNAQPATQPCPTQPVQHTLHAGDETDQASSGFEDAVSQATAERNRIRAASDSSSEERRSHLGESDVGGRQIFLPAWCRYVAWVLCALISITSATVTILYGFRFGPVKSTFWLQSLYFSFMICVFLAQPIWILVTVVWVAILNRNNPAVLDHGDDEGEVRDAIEAWHIHQKQVLENSEEAAEIERGVRARQRSRYLRFARPPQEKSLQESRKKLMKEKNAANFLREVTVFVFMFTLVCIMAYGKDVSPHYQLNQSLDTLLLRGRLYDFHNIQNVTDWHGWAQTTLLDAVYGTWHKPGLLMENGEAQGNNLMVGYPFLRQLRVLQQPCQAMPYISHDAPCRYAYDDQSGYRDGSRQSWSGPPPGGSAVWGQHGSYDGGGFVVPLNYSSKAEAFSALKQLEEDMWVDRRTRAVILEITILNIPTSLFSAVQLLLELPSSGGAFPLPRITSTCLFRYVTAWDNCILACELLFILLALVQTQSELIAIVQQGRAYFTWPWNYMQVMMCLASLVYVACYIYRFVLVSETVEFLRSTFYEQFISLAFLAGWDELLRSLVGLLVFLVLMTQGLQLARYCPHLAKFTAVYRRARREIVLLMLMFLVIIAAYSSLGSALFASVSFSMRSVWSATLAVTALSTGIYSAPELLGDGMPWFDILALFFYIFGAGLLTAYSVAVLTHRLRVYKSSDVLVMGKCELLDYSVQRLLLLAGIRKLTPVHEPEIDLPPECTLAEFEYQVEELLFRMNALAGTTNLPEKPAGYLTDSDQSQANGDDGISSGGSEPQVERSGAMQVEGEGRLEQRVQKIEDKLYANEPYLAQLLKLDSIGADVLSQEKEKQLRSHLEMEIFRQLQMRRQETGDPVVAVDTSLSPAATTTTTTVTSAKPATTMTALQPQQQHLMANTMPDPSRHNKTQTAWKGHGSMAGRTEGPALDSVKARHRQGGNRDENADRNITRKQIPVLDPGPPPPAPYCSTSDESPGSETACLLSSGDDLECSKAATHKPSGVSKHGKGVAAVAGLTITTNPFDSGGGHLDGGHIQQRNVADADTQENQFSASKKRVADDVRRTDSFRGSGKHHVVDALAAAGMERTSSLRTSGRKNNLDVGIERSDSLRLPGKKLHADYGMERSDSLRVAGKKHPADSNLLGVERSDSLRQAGKKLLPDLAQSGMERSDSLRSAGKKPELPPKPTFAHSVLPSLESRRSPKPPPLKIPSERVLHRADVGAGAGSWAWRGDAGGSGQLGESSSGSEQDTVFTGSSGPAGGSSRRTQGQGRRNLRKTKSRGKGKGAGTLTPTLLLDELSFTVHEPPKDLLEPEDIVVE</sequence>
<feature type="transmembrane region" description="Helical" evidence="12">
    <location>
        <begin position="1405"/>
        <end position="1424"/>
    </location>
</feature>
<dbReference type="Proteomes" id="UP001519460">
    <property type="component" value="Unassembled WGS sequence"/>
</dbReference>
<feature type="compositionally biased region" description="Low complexity" evidence="11">
    <location>
        <begin position="2042"/>
        <end position="2052"/>
    </location>
</feature>
<evidence type="ECO:0000256" key="10">
    <source>
        <dbReference type="PROSITE-ProRule" id="PRU00152"/>
    </source>
</evidence>
<evidence type="ECO:0000313" key="16">
    <source>
        <dbReference type="Proteomes" id="UP001519460"/>
    </source>
</evidence>
<organism evidence="15 16">
    <name type="scientific">Batillaria attramentaria</name>
    <dbReference type="NCBI Taxonomy" id="370345"/>
    <lineage>
        <taxon>Eukaryota</taxon>
        <taxon>Metazoa</taxon>
        <taxon>Spiralia</taxon>
        <taxon>Lophotrochozoa</taxon>
        <taxon>Mollusca</taxon>
        <taxon>Gastropoda</taxon>
        <taxon>Caenogastropoda</taxon>
        <taxon>Sorbeoconcha</taxon>
        <taxon>Cerithioidea</taxon>
        <taxon>Batillariidae</taxon>
        <taxon>Batillaria</taxon>
    </lineage>
</organism>
<evidence type="ECO:0000256" key="6">
    <source>
        <dbReference type="ARBA" id="ARBA00023136"/>
    </source>
</evidence>
<evidence type="ECO:0000256" key="7">
    <source>
        <dbReference type="ARBA" id="ARBA00023157"/>
    </source>
</evidence>
<feature type="region of interest" description="Disordered" evidence="11">
    <location>
        <begin position="1535"/>
        <end position="1577"/>
    </location>
</feature>
<dbReference type="PANTHER" id="PTHR46730">
    <property type="entry name" value="POLYCYSTIN-1"/>
    <property type="match status" value="1"/>
</dbReference>
<feature type="transmembrane region" description="Helical" evidence="12">
    <location>
        <begin position="1436"/>
        <end position="1457"/>
    </location>
</feature>
<feature type="transmembrane region" description="Helical" evidence="12">
    <location>
        <begin position="1333"/>
        <end position="1354"/>
    </location>
</feature>
<feature type="compositionally biased region" description="Basic residues" evidence="11">
    <location>
        <begin position="2053"/>
        <end position="2064"/>
    </location>
</feature>
<dbReference type="InterPro" id="IPR046338">
    <property type="entry name" value="GAIN_dom_sf"/>
</dbReference>
<evidence type="ECO:0000256" key="4">
    <source>
        <dbReference type="ARBA" id="ARBA00022737"/>
    </source>
</evidence>
<dbReference type="PANTHER" id="PTHR46730:SF1">
    <property type="entry name" value="PLAT DOMAIN-CONTAINING PROTEIN"/>
    <property type="match status" value="1"/>
</dbReference>
<feature type="region of interest" description="Disordered" evidence="11">
    <location>
        <begin position="828"/>
        <end position="847"/>
    </location>
</feature>
<comment type="caution">
    <text evidence="15">The sequence shown here is derived from an EMBL/GenBank/DDBJ whole genome shotgun (WGS) entry which is preliminary data.</text>
</comment>
<feature type="domain" description="PLAT" evidence="13">
    <location>
        <begin position="473"/>
        <end position="591"/>
    </location>
</feature>
<comment type="subcellular location">
    <subcellularLocation>
        <location evidence="1">Membrane</location>
        <topology evidence="1">Multi-pass membrane protein</topology>
    </subcellularLocation>
</comment>
<dbReference type="EMBL" id="JACVVK020000035">
    <property type="protein sequence ID" value="KAK7500822.1"/>
    <property type="molecule type" value="Genomic_DNA"/>
</dbReference>
<dbReference type="SUPFAM" id="SSF49723">
    <property type="entry name" value="Lipase/lipooxygenase domain (PLAT/LH2 domain)"/>
    <property type="match status" value="1"/>
</dbReference>
<dbReference type="InterPro" id="IPR057244">
    <property type="entry name" value="GAIN_B"/>
</dbReference>
<dbReference type="InterPro" id="IPR036392">
    <property type="entry name" value="PLAT/LH2_dom_sf"/>
</dbReference>
<feature type="transmembrane region" description="Helical" evidence="12">
    <location>
        <begin position="865"/>
        <end position="889"/>
    </location>
</feature>
<dbReference type="Gene3D" id="2.60.220.50">
    <property type="match status" value="1"/>
</dbReference>
<feature type="transmembrane region" description="Helical" evidence="12">
    <location>
        <begin position="634"/>
        <end position="653"/>
    </location>
</feature>
<protein>
    <recommendedName>
        <fullName evidence="17">PLAT domain-containing protein</fullName>
    </recommendedName>
</protein>
<evidence type="ECO:0000256" key="3">
    <source>
        <dbReference type="ARBA" id="ARBA00022692"/>
    </source>
</evidence>
<feature type="region of interest" description="Disordered" evidence="11">
    <location>
        <begin position="1941"/>
        <end position="2074"/>
    </location>
</feature>
<feature type="compositionally biased region" description="Polar residues" evidence="11">
    <location>
        <begin position="1751"/>
        <end position="1760"/>
    </location>
</feature>
<feature type="region of interest" description="Disordered" evidence="11">
    <location>
        <begin position="774"/>
        <end position="804"/>
    </location>
</feature>
<feature type="region of interest" description="Disordered" evidence="11">
    <location>
        <begin position="1823"/>
        <end position="1851"/>
    </location>
</feature>
<keyword evidence="5 12" id="KW-1133">Transmembrane helix</keyword>
<evidence type="ECO:0000313" key="15">
    <source>
        <dbReference type="EMBL" id="KAK7500822.1"/>
    </source>
</evidence>
<feature type="domain" description="GAIN-B" evidence="14">
    <location>
        <begin position="269"/>
        <end position="414"/>
    </location>
</feature>
<keyword evidence="4" id="KW-0677">Repeat</keyword>
<dbReference type="InterPro" id="IPR013122">
    <property type="entry name" value="PKD1_2_channel"/>
</dbReference>
<feature type="transmembrane region" description="Helical" evidence="12">
    <location>
        <begin position="673"/>
        <end position="694"/>
    </location>
</feature>
<keyword evidence="16" id="KW-1185">Reference proteome</keyword>
<feature type="transmembrane region" description="Helical" evidence="12">
    <location>
        <begin position="1008"/>
        <end position="1028"/>
    </location>
</feature>
<reference evidence="15 16" key="1">
    <citation type="journal article" date="2023" name="Sci. Data">
        <title>Genome assembly of the Korean intertidal mud-creeper Batillaria attramentaria.</title>
        <authorList>
            <person name="Patra A.K."/>
            <person name="Ho P.T."/>
            <person name="Jun S."/>
            <person name="Lee S.J."/>
            <person name="Kim Y."/>
            <person name="Won Y.J."/>
        </authorList>
    </citation>
    <scope>NUCLEOTIDE SEQUENCE [LARGE SCALE GENOMIC DNA]</scope>
    <source>
        <strain evidence="15">Wonlab-2016</strain>
    </source>
</reference>
<dbReference type="SMART" id="SM00308">
    <property type="entry name" value="LH2"/>
    <property type="match status" value="1"/>
</dbReference>
<dbReference type="SMART" id="SM00303">
    <property type="entry name" value="GPS"/>
    <property type="match status" value="1"/>
</dbReference>
<evidence type="ECO:0000256" key="1">
    <source>
        <dbReference type="ARBA" id="ARBA00004141"/>
    </source>
</evidence>
<feature type="compositionally biased region" description="Low complexity" evidence="11">
    <location>
        <begin position="789"/>
        <end position="802"/>
    </location>
</feature>
<evidence type="ECO:0000256" key="5">
    <source>
        <dbReference type="ARBA" id="ARBA00022989"/>
    </source>
</evidence>
<dbReference type="PROSITE" id="PS50221">
    <property type="entry name" value="GAIN_B"/>
    <property type="match status" value="1"/>
</dbReference>
<dbReference type="Pfam" id="PF08016">
    <property type="entry name" value="PKD_channel"/>
    <property type="match status" value="1"/>
</dbReference>
<dbReference type="Pfam" id="PF20519">
    <property type="entry name" value="Polycystin_dom"/>
    <property type="match status" value="1"/>
</dbReference>
<evidence type="ECO:0008006" key="17">
    <source>
        <dbReference type="Google" id="ProtNLM"/>
    </source>
</evidence>
<proteinExistence type="inferred from homology"/>
<dbReference type="Gene3D" id="2.60.60.20">
    <property type="entry name" value="PLAT/LH2 domain"/>
    <property type="match status" value="1"/>
</dbReference>
<feature type="compositionally biased region" description="Basic and acidic residues" evidence="11">
    <location>
        <begin position="1949"/>
        <end position="1963"/>
    </location>
</feature>
<feature type="compositionally biased region" description="Basic and acidic residues" evidence="11">
    <location>
        <begin position="1991"/>
        <end position="2000"/>
    </location>
</feature>
<evidence type="ECO:0000256" key="9">
    <source>
        <dbReference type="PIRSR" id="PIRSR603915-2"/>
    </source>
</evidence>
<feature type="transmembrane region" description="Helical" evidence="12">
    <location>
        <begin position="429"/>
        <end position="448"/>
    </location>
</feature>
<feature type="transmembrane region" description="Helical" evidence="12">
    <location>
        <begin position="1236"/>
        <end position="1260"/>
    </location>
</feature>
<evidence type="ECO:0000259" key="14">
    <source>
        <dbReference type="PROSITE" id="PS50221"/>
    </source>
</evidence>
<feature type="region of interest" description="Disordered" evidence="11">
    <location>
        <begin position="1908"/>
        <end position="1929"/>
    </location>
</feature>
<dbReference type="InterPro" id="IPR003915">
    <property type="entry name" value="PKD_2"/>
</dbReference>
<feature type="compositionally biased region" description="Basic and acidic residues" evidence="11">
    <location>
        <begin position="1838"/>
        <end position="1848"/>
    </location>
</feature>
<feature type="compositionally biased region" description="Low complexity" evidence="11">
    <location>
        <begin position="2020"/>
        <end position="2029"/>
    </location>
</feature>
<evidence type="ECO:0000256" key="11">
    <source>
        <dbReference type="SAM" id="MobiDB-lite"/>
    </source>
</evidence>
<name>A0ABD0LML6_9CAEN</name>
<dbReference type="InterPro" id="IPR000203">
    <property type="entry name" value="GPS"/>
</dbReference>
<keyword evidence="7" id="KW-1015">Disulfide bond</keyword>
<dbReference type="PRINTS" id="PR01433">
    <property type="entry name" value="POLYCYSTIN2"/>
</dbReference>
<dbReference type="InterPro" id="IPR001024">
    <property type="entry name" value="PLAT/LH2_dom"/>
</dbReference>
<feature type="disulfide bond" evidence="9">
    <location>
        <begin position="1112"/>
        <end position="1124"/>
    </location>
</feature>
<comment type="similarity">
    <text evidence="2">Belongs to the polycystin family.</text>
</comment>
<dbReference type="GO" id="GO:0016020">
    <property type="term" value="C:membrane"/>
    <property type="evidence" value="ECO:0007669"/>
    <property type="project" value="UniProtKB-SubCell"/>
</dbReference>
<feature type="transmembrane region" description="Helical" evidence="12">
    <location>
        <begin position="1374"/>
        <end position="1399"/>
    </location>
</feature>
<feature type="region of interest" description="Disordered" evidence="11">
    <location>
        <begin position="718"/>
        <end position="740"/>
    </location>
</feature>
<dbReference type="Pfam" id="PF01477">
    <property type="entry name" value="PLAT"/>
    <property type="match status" value="1"/>
</dbReference>
<evidence type="ECO:0000256" key="2">
    <source>
        <dbReference type="ARBA" id="ARBA00007200"/>
    </source>
</evidence>
<feature type="transmembrane region" description="Helical" evidence="12">
    <location>
        <begin position="901"/>
        <end position="926"/>
    </location>
</feature>
<feature type="compositionally biased region" description="Polar residues" evidence="11">
    <location>
        <begin position="774"/>
        <end position="788"/>
    </location>
</feature>
<evidence type="ECO:0000256" key="12">
    <source>
        <dbReference type="SAM" id="Phobius"/>
    </source>
</evidence>
<dbReference type="PROSITE" id="PS50095">
    <property type="entry name" value="PLAT"/>
    <property type="match status" value="1"/>
</dbReference>